<protein>
    <submittedName>
        <fullName evidence="1">Uncharacterized protein</fullName>
    </submittedName>
</protein>
<accession>A0A6N7L204</accession>
<keyword evidence="2" id="KW-1185">Reference proteome</keyword>
<evidence type="ECO:0000313" key="2">
    <source>
        <dbReference type="Proteomes" id="UP000450000"/>
    </source>
</evidence>
<dbReference type="Proteomes" id="UP000450000">
    <property type="component" value="Unassembled WGS sequence"/>
</dbReference>
<dbReference type="RefSeq" id="WP_153471624.1">
    <property type="nucleotide sequence ID" value="NZ_WBOF01000007.1"/>
</dbReference>
<evidence type="ECO:0000313" key="1">
    <source>
        <dbReference type="EMBL" id="MQS17872.1"/>
    </source>
</evidence>
<dbReference type="AlphaFoldDB" id="A0A6N7L204"/>
<gene>
    <name evidence="1" type="ORF">F7Q99_38225</name>
</gene>
<comment type="caution">
    <text evidence="1">The sequence shown here is derived from an EMBL/GenBank/DDBJ whole genome shotgun (WGS) entry which is preliminary data.</text>
</comment>
<organism evidence="1 2">
    <name type="scientific">Streptomyces kaniharaensis</name>
    <dbReference type="NCBI Taxonomy" id="212423"/>
    <lineage>
        <taxon>Bacteria</taxon>
        <taxon>Bacillati</taxon>
        <taxon>Actinomycetota</taxon>
        <taxon>Actinomycetes</taxon>
        <taxon>Kitasatosporales</taxon>
        <taxon>Streptomycetaceae</taxon>
        <taxon>Streptomyces</taxon>
    </lineage>
</organism>
<sequence length="101" mass="10930">MTSMTDSHEGQNTAPTINHQLITGLEGQYEAKVLALVIRDLSTVAPAAGESVVMKLVAEVWKQAADHIEKAATTWTHISWFIQDAISRFVQPAAQPQTAGC</sequence>
<dbReference type="OrthoDB" id="4350882at2"/>
<proteinExistence type="predicted"/>
<reference evidence="1 2" key="1">
    <citation type="submission" date="2019-09" db="EMBL/GenBank/DDBJ databases">
        <title>Genome Sequences of Streptomyces kaniharaensis ATCC 21070.</title>
        <authorList>
            <person name="Zhu W."/>
            <person name="De Crecy-Lagard V."/>
            <person name="Richards N.G."/>
        </authorList>
    </citation>
    <scope>NUCLEOTIDE SEQUENCE [LARGE SCALE GENOMIC DNA]</scope>
    <source>
        <strain evidence="1 2">SF-557</strain>
    </source>
</reference>
<dbReference type="EMBL" id="WBOF01000007">
    <property type="protein sequence ID" value="MQS17872.1"/>
    <property type="molecule type" value="Genomic_DNA"/>
</dbReference>
<name>A0A6N7L204_9ACTN</name>